<feature type="chain" id="PRO_5007506914" description="Outer membrane protein beta-barrel domain-containing protein" evidence="1">
    <location>
        <begin position="25"/>
        <end position="216"/>
    </location>
</feature>
<evidence type="ECO:0000256" key="1">
    <source>
        <dbReference type="SAM" id="SignalP"/>
    </source>
</evidence>
<evidence type="ECO:0008006" key="4">
    <source>
        <dbReference type="Google" id="ProtNLM"/>
    </source>
</evidence>
<name>A0A143BNN7_9BACT</name>
<keyword evidence="3" id="KW-1185">Reference proteome</keyword>
<evidence type="ECO:0000313" key="2">
    <source>
        <dbReference type="EMBL" id="AMW06253.1"/>
    </source>
</evidence>
<keyword evidence="1" id="KW-0732">Signal</keyword>
<evidence type="ECO:0000313" key="3">
    <source>
        <dbReference type="Proteomes" id="UP000076404"/>
    </source>
</evidence>
<dbReference type="Proteomes" id="UP000076404">
    <property type="component" value="Chromosome"/>
</dbReference>
<organism evidence="2 3">
    <name type="scientific">Gemmatimonas phototrophica</name>
    <dbReference type="NCBI Taxonomy" id="1379270"/>
    <lineage>
        <taxon>Bacteria</taxon>
        <taxon>Pseudomonadati</taxon>
        <taxon>Gemmatimonadota</taxon>
        <taxon>Gemmatimonadia</taxon>
        <taxon>Gemmatimonadales</taxon>
        <taxon>Gemmatimonadaceae</taxon>
        <taxon>Gemmatimonas</taxon>
    </lineage>
</organism>
<dbReference type="AlphaFoldDB" id="A0A143BNN7"/>
<accession>A0A143BNN7</accession>
<feature type="signal peptide" evidence="1">
    <location>
        <begin position="1"/>
        <end position="24"/>
    </location>
</feature>
<reference evidence="2 3" key="1">
    <citation type="journal article" date="2014" name="Proc. Natl. Acad. Sci. U.S.A.">
        <title>Functional type 2 photosynthetic reaction centers found in the rare bacterial phylum Gemmatimonadetes.</title>
        <authorList>
            <person name="Zeng Y."/>
            <person name="Feng F."/>
            <person name="Medova H."/>
            <person name="Dean J."/>
            <person name="Koblizek M."/>
        </authorList>
    </citation>
    <scope>NUCLEOTIDE SEQUENCE [LARGE SCALE GENOMIC DNA]</scope>
    <source>
        <strain evidence="2 3">AP64</strain>
    </source>
</reference>
<dbReference type="STRING" id="1379270.GEMMAAP_18635"/>
<gene>
    <name evidence="2" type="ORF">GEMMAAP_18635</name>
</gene>
<dbReference type="RefSeq" id="WP_026850946.1">
    <property type="nucleotide sequence ID" value="NZ_CP011454.1"/>
</dbReference>
<protein>
    <recommendedName>
        <fullName evidence="4">Outer membrane protein beta-barrel domain-containing protein</fullName>
    </recommendedName>
</protein>
<proteinExistence type="predicted"/>
<sequence length="216" mass="22503">MAFVLSLARASFAGALLLAPLVSAGAQSPPSARSSAPAEPTVRGAVAHLATKHGAWLSLGGSRGGADLFCDVCTQDPTYAWGLDAAVGVRLTPSLLLGVETVGWFDVFGDANRTMRSTTLLLRSYAFGRSRLFVQGGAGLARYRVRDGNAGFQTQSPALSFGVGQDLRIGSATVTPNVHAVVAVGGKLQSQRTDNAIDPNAQVAMVRTGLTLSWFR</sequence>
<reference evidence="2 3" key="2">
    <citation type="journal article" date="2016" name="Environ. Microbiol. Rep.">
        <title>Metagenomic evidence for the presence of phototrophic Gemmatimonadetes bacteria in diverse environments.</title>
        <authorList>
            <person name="Zeng Y."/>
            <person name="Baumbach J."/>
            <person name="Barbosa E.G."/>
            <person name="Azevedo V."/>
            <person name="Zhang C."/>
            <person name="Koblizek M."/>
        </authorList>
    </citation>
    <scope>NUCLEOTIDE SEQUENCE [LARGE SCALE GENOMIC DNA]</scope>
    <source>
        <strain evidence="2 3">AP64</strain>
    </source>
</reference>
<dbReference type="EMBL" id="CP011454">
    <property type="protein sequence ID" value="AMW06253.1"/>
    <property type="molecule type" value="Genomic_DNA"/>
</dbReference>
<dbReference type="KEGG" id="gph:GEMMAAP_18635"/>